<organism evidence="2">
    <name type="scientific">viral metagenome</name>
    <dbReference type="NCBI Taxonomy" id="1070528"/>
    <lineage>
        <taxon>unclassified sequences</taxon>
        <taxon>metagenomes</taxon>
        <taxon>organismal metagenomes</taxon>
    </lineage>
</organism>
<dbReference type="SUPFAM" id="SSF56784">
    <property type="entry name" value="HAD-like"/>
    <property type="match status" value="1"/>
</dbReference>
<evidence type="ECO:0000313" key="2">
    <source>
        <dbReference type="EMBL" id="QHT95870.1"/>
    </source>
</evidence>
<evidence type="ECO:0008006" key="3">
    <source>
        <dbReference type="Google" id="ProtNLM"/>
    </source>
</evidence>
<dbReference type="Gene3D" id="3.40.50.1000">
    <property type="entry name" value="HAD superfamily/HAD-like"/>
    <property type="match status" value="1"/>
</dbReference>
<accession>A0A6C0ITH1</accession>
<proteinExistence type="predicted"/>
<dbReference type="InterPro" id="IPR005519">
    <property type="entry name" value="Acid_phosphat_B-like"/>
</dbReference>
<reference evidence="2" key="1">
    <citation type="journal article" date="2020" name="Nature">
        <title>Giant virus diversity and host interactions through global metagenomics.</title>
        <authorList>
            <person name="Schulz F."/>
            <person name="Roux S."/>
            <person name="Paez-Espino D."/>
            <person name="Jungbluth S."/>
            <person name="Walsh D.A."/>
            <person name="Denef V.J."/>
            <person name="McMahon K.D."/>
            <person name="Konstantinidis K.T."/>
            <person name="Eloe-Fadrosh E.A."/>
            <person name="Kyrpides N.C."/>
            <person name="Woyke T."/>
        </authorList>
    </citation>
    <scope>NUCLEOTIDE SEQUENCE</scope>
    <source>
        <strain evidence="2">GVMAG-M-3300024301-20</strain>
    </source>
</reference>
<evidence type="ECO:0000256" key="1">
    <source>
        <dbReference type="ARBA" id="ARBA00022729"/>
    </source>
</evidence>
<protein>
    <recommendedName>
        <fullName evidence="3">FCP1 homology domain-containing protein</fullName>
    </recommendedName>
</protein>
<dbReference type="AlphaFoldDB" id="A0A6C0ITH1"/>
<dbReference type="InterPro" id="IPR023214">
    <property type="entry name" value="HAD_sf"/>
</dbReference>
<dbReference type="InterPro" id="IPR036412">
    <property type="entry name" value="HAD-like_sf"/>
</dbReference>
<dbReference type="Pfam" id="PF03767">
    <property type="entry name" value="Acid_phosphat_B"/>
    <property type="match status" value="1"/>
</dbReference>
<dbReference type="EMBL" id="MN740247">
    <property type="protein sequence ID" value="QHT95870.1"/>
    <property type="molecule type" value="Genomic_DNA"/>
</dbReference>
<sequence length="163" mass="19294">MFVKTIASFNDIQLKISRPLVICDIDETILHFNPTIDQTKSNQCNQPIKIIYEPTHTDLDGFIELTKRINELKGKLIFLTARKKEDESYTRNNFKSIGLNYDDYKVYYTNNKISKGEYIYNYIQTSDYDNIIFIDDRADYINSVLDYMPYVDCYLFYISNAYS</sequence>
<keyword evidence="1" id="KW-0732">Signal</keyword>
<name>A0A6C0ITH1_9ZZZZ</name>